<gene>
    <name evidence="3" type="ORF">NLI96_g1180</name>
</gene>
<feature type="compositionally biased region" description="Low complexity" evidence="2">
    <location>
        <begin position="229"/>
        <end position="246"/>
    </location>
</feature>
<name>A0AAD5VCZ6_9APHY</name>
<feature type="compositionally biased region" description="Low complexity" evidence="2">
    <location>
        <begin position="580"/>
        <end position="589"/>
    </location>
</feature>
<feature type="coiled-coil region" evidence="1">
    <location>
        <begin position="188"/>
        <end position="215"/>
    </location>
</feature>
<feature type="compositionally biased region" description="Polar residues" evidence="2">
    <location>
        <begin position="616"/>
        <end position="634"/>
    </location>
</feature>
<dbReference type="AlphaFoldDB" id="A0AAD5VCZ6"/>
<dbReference type="EMBL" id="JANAWD010000022">
    <property type="protein sequence ID" value="KAJ3490768.1"/>
    <property type="molecule type" value="Genomic_DNA"/>
</dbReference>
<feature type="compositionally biased region" description="Polar residues" evidence="2">
    <location>
        <begin position="525"/>
        <end position="543"/>
    </location>
</feature>
<accession>A0AAD5VCZ6</accession>
<feature type="compositionally biased region" description="Polar residues" evidence="2">
    <location>
        <begin position="55"/>
        <end position="80"/>
    </location>
</feature>
<feature type="region of interest" description="Disordered" evidence="2">
    <location>
        <begin position="1"/>
        <end position="170"/>
    </location>
</feature>
<feature type="compositionally biased region" description="Acidic residues" evidence="2">
    <location>
        <begin position="362"/>
        <end position="378"/>
    </location>
</feature>
<keyword evidence="1" id="KW-0175">Coiled coil</keyword>
<feature type="region of interest" description="Disordered" evidence="2">
    <location>
        <begin position="225"/>
        <end position="246"/>
    </location>
</feature>
<feature type="region of interest" description="Disordered" evidence="2">
    <location>
        <begin position="523"/>
        <end position="645"/>
    </location>
</feature>
<comment type="caution">
    <text evidence="3">The sequence shown here is derived from an EMBL/GenBank/DDBJ whole genome shotgun (WGS) entry which is preliminary data.</text>
</comment>
<dbReference type="Proteomes" id="UP001212997">
    <property type="component" value="Unassembled WGS sequence"/>
</dbReference>
<evidence type="ECO:0000256" key="2">
    <source>
        <dbReference type="SAM" id="MobiDB-lite"/>
    </source>
</evidence>
<feature type="region of interest" description="Disordered" evidence="2">
    <location>
        <begin position="465"/>
        <end position="484"/>
    </location>
</feature>
<evidence type="ECO:0000313" key="4">
    <source>
        <dbReference type="Proteomes" id="UP001212997"/>
    </source>
</evidence>
<feature type="compositionally biased region" description="Polar residues" evidence="2">
    <location>
        <begin position="431"/>
        <end position="449"/>
    </location>
</feature>
<proteinExistence type="predicted"/>
<keyword evidence="4" id="KW-1185">Reference proteome</keyword>
<protein>
    <submittedName>
        <fullName evidence="3">Uncharacterized protein</fullName>
    </submittedName>
</protein>
<feature type="compositionally biased region" description="Low complexity" evidence="2">
    <location>
        <begin position="115"/>
        <end position="131"/>
    </location>
</feature>
<organism evidence="3 4">
    <name type="scientific">Meripilus lineatus</name>
    <dbReference type="NCBI Taxonomy" id="2056292"/>
    <lineage>
        <taxon>Eukaryota</taxon>
        <taxon>Fungi</taxon>
        <taxon>Dikarya</taxon>
        <taxon>Basidiomycota</taxon>
        <taxon>Agaricomycotina</taxon>
        <taxon>Agaricomycetes</taxon>
        <taxon>Polyporales</taxon>
        <taxon>Meripilaceae</taxon>
        <taxon>Meripilus</taxon>
    </lineage>
</organism>
<feature type="compositionally biased region" description="Pro residues" evidence="2">
    <location>
        <begin position="94"/>
        <end position="114"/>
    </location>
</feature>
<feature type="compositionally biased region" description="Low complexity" evidence="2">
    <location>
        <begin position="33"/>
        <end position="47"/>
    </location>
</feature>
<feature type="compositionally biased region" description="Low complexity" evidence="2">
    <location>
        <begin position="330"/>
        <end position="360"/>
    </location>
</feature>
<feature type="compositionally biased region" description="Polar residues" evidence="2">
    <location>
        <begin position="379"/>
        <end position="389"/>
    </location>
</feature>
<evidence type="ECO:0000256" key="1">
    <source>
        <dbReference type="SAM" id="Coils"/>
    </source>
</evidence>
<feature type="compositionally biased region" description="Polar residues" evidence="2">
    <location>
        <begin position="132"/>
        <end position="141"/>
    </location>
</feature>
<sequence>MTTSITSPTHAGPRPLQLVRVEGAVPPGPATAPLSSSRHSSYPSPISTGLPTPPQTVTTPKSSRRPTSLTNSRRQSSISYFPSDHLAELRSPSPRLPPSFSPLSPTPTPSPGPSKFPFRGGVRRSSSLSVRTGETIQTSPLFSKGANKGDRHSLGSENVPLASPGVGPAPDRAPLTLTEKHADLLRFIAQKESKCLELRSQLTVHEAELRELKRKWERIVSRGMDRAYSSSPSSANTSPNLSSNNHGAAHGLAAALLPAGGNTGAVLDGIKGGVQDLGRLLAAGLDLSGGAMDDALSSSTTHIGGNMANVSRSSVVSTSTVKMQRHVMTPSISSVSTSTTAVSDSTAGTRLSQSSVSSISFLEDEDKVISEEPEEEAQQDPSPDNSTHSTIKEQIGEENVVTANVSMSHSEKSTKGLRRRSREVPKLPELNETSTTKAKTEMTSTSPTSAGLPRPAKQRIAIKRASTGLAPSSGLVPLSQPMSSWMGSVGKKWEEIQKGETFTKSQKRASLLLSDVSHSLFGSLASPTTPSSAHMVSPAQCQRSHSSETYSSKSTSSSSISITTNPFLATISPLSPSPSPLSSSTSQSLLDDDFEESQGVDSVYEGKGLGDVLVPTTVSPSANANKETSSNATKSLIDDDDDWNW</sequence>
<reference evidence="3" key="1">
    <citation type="submission" date="2022-07" db="EMBL/GenBank/DDBJ databases">
        <title>Genome Sequence of Physisporinus lineatus.</title>
        <authorList>
            <person name="Buettner E."/>
        </authorList>
    </citation>
    <scope>NUCLEOTIDE SEQUENCE</scope>
    <source>
        <strain evidence="3">VT162</strain>
    </source>
</reference>
<evidence type="ECO:0000313" key="3">
    <source>
        <dbReference type="EMBL" id="KAJ3490768.1"/>
    </source>
</evidence>
<feature type="compositionally biased region" description="Low complexity" evidence="2">
    <location>
        <begin position="547"/>
        <end position="564"/>
    </location>
</feature>
<feature type="region of interest" description="Disordered" evidence="2">
    <location>
        <begin position="330"/>
        <end position="456"/>
    </location>
</feature>